<proteinExistence type="predicted"/>
<name>A0A1D1WBM8_RAMVA</name>
<gene>
    <name evidence="1" type="primary">RvY_19148-1</name>
    <name evidence="1" type="synonym">RvY_19148.1</name>
    <name evidence="1" type="ORF">RvY_19148</name>
</gene>
<dbReference type="AlphaFoldDB" id="A0A1D1WBM8"/>
<accession>A0A1D1WBM8</accession>
<keyword evidence="2" id="KW-1185">Reference proteome</keyword>
<dbReference type="EMBL" id="BDGG01000025">
    <property type="protein sequence ID" value="GAV09644.1"/>
    <property type="molecule type" value="Genomic_DNA"/>
</dbReference>
<protein>
    <submittedName>
        <fullName evidence="1">Uncharacterized protein</fullName>
    </submittedName>
</protein>
<organism evidence="1 2">
    <name type="scientific">Ramazzottius varieornatus</name>
    <name type="common">Water bear</name>
    <name type="synonym">Tardigrade</name>
    <dbReference type="NCBI Taxonomy" id="947166"/>
    <lineage>
        <taxon>Eukaryota</taxon>
        <taxon>Metazoa</taxon>
        <taxon>Ecdysozoa</taxon>
        <taxon>Tardigrada</taxon>
        <taxon>Eutardigrada</taxon>
        <taxon>Parachela</taxon>
        <taxon>Hypsibioidea</taxon>
        <taxon>Ramazzottiidae</taxon>
        <taxon>Ramazzottius</taxon>
    </lineage>
</organism>
<sequence>MLEFFFHRLNILCESPRSAAALSHSAPCHGEHASVIQHPHVTSAGVRVVYFQLELAVQVDLADVLGWLHPGPFVVSVFIP</sequence>
<evidence type="ECO:0000313" key="1">
    <source>
        <dbReference type="EMBL" id="GAV09644.1"/>
    </source>
</evidence>
<evidence type="ECO:0000313" key="2">
    <source>
        <dbReference type="Proteomes" id="UP000186922"/>
    </source>
</evidence>
<comment type="caution">
    <text evidence="1">The sequence shown here is derived from an EMBL/GenBank/DDBJ whole genome shotgun (WGS) entry which is preliminary data.</text>
</comment>
<dbReference type="Proteomes" id="UP000186922">
    <property type="component" value="Unassembled WGS sequence"/>
</dbReference>
<reference evidence="1 2" key="1">
    <citation type="journal article" date="2016" name="Nat. Commun.">
        <title>Extremotolerant tardigrade genome and improved radiotolerance of human cultured cells by tardigrade-unique protein.</title>
        <authorList>
            <person name="Hashimoto T."/>
            <person name="Horikawa D.D."/>
            <person name="Saito Y."/>
            <person name="Kuwahara H."/>
            <person name="Kozuka-Hata H."/>
            <person name="Shin-I T."/>
            <person name="Minakuchi Y."/>
            <person name="Ohishi K."/>
            <person name="Motoyama A."/>
            <person name="Aizu T."/>
            <person name="Enomoto A."/>
            <person name="Kondo K."/>
            <person name="Tanaka S."/>
            <person name="Hara Y."/>
            <person name="Koshikawa S."/>
            <person name="Sagara H."/>
            <person name="Miura T."/>
            <person name="Yokobori S."/>
            <person name="Miyagawa K."/>
            <person name="Suzuki Y."/>
            <person name="Kubo T."/>
            <person name="Oyama M."/>
            <person name="Kohara Y."/>
            <person name="Fujiyama A."/>
            <person name="Arakawa K."/>
            <person name="Katayama T."/>
            <person name="Toyoda A."/>
            <person name="Kunieda T."/>
        </authorList>
    </citation>
    <scope>NUCLEOTIDE SEQUENCE [LARGE SCALE GENOMIC DNA]</scope>
    <source>
        <strain evidence="1 2">YOKOZUNA-1</strain>
    </source>
</reference>